<dbReference type="GO" id="GO:0016787">
    <property type="term" value="F:hydrolase activity"/>
    <property type="evidence" value="ECO:0007669"/>
    <property type="project" value="UniProtKB-KW"/>
</dbReference>
<proteinExistence type="predicted"/>
<dbReference type="AlphaFoldDB" id="A0A9N9Q4A9"/>
<sequence>MEQVLALHKSTGQTGAVNTILLPTFQIYTPLLLANKATILSTPRTEHSYGPHPRQKLDVYLPPRADTSSAPILVFYYGGGLTRGDKLSPALPDGLVYHNLGTFFAQRGIVTVIPDYRRVNSAFGGEDAVFPSGGEDVALSLKWVEENLVGEGGEREVVTMGNSAGGVHTLTFLLEDQFQEQRGGYVQGTGKLVLKGAIQLSAPTHFGRAEDQERMDMLKVYFGELEKSKEHSALSLLQGFKDRGVKKEDVGLPKILGVVGDLDAEDEIVSTMREFQELWKETWGEGIEEKIIPGHNHISPPWALLAGEKEGEKWGEDIAKWIKE</sequence>
<keyword evidence="4" id="KW-1185">Reference proteome</keyword>
<evidence type="ECO:0000313" key="3">
    <source>
        <dbReference type="EMBL" id="CAG8979200.1"/>
    </source>
</evidence>
<accession>A0A9N9Q4A9</accession>
<evidence type="ECO:0000313" key="4">
    <source>
        <dbReference type="Proteomes" id="UP000701801"/>
    </source>
</evidence>
<keyword evidence="1" id="KW-0378">Hydrolase</keyword>
<dbReference type="EMBL" id="CAJVRM010000297">
    <property type="protein sequence ID" value="CAG8979200.1"/>
    <property type="molecule type" value="Genomic_DNA"/>
</dbReference>
<dbReference type="SUPFAM" id="SSF53474">
    <property type="entry name" value="alpha/beta-Hydrolases"/>
    <property type="match status" value="1"/>
</dbReference>
<dbReference type="PANTHER" id="PTHR48081:SF33">
    <property type="entry name" value="KYNURENINE FORMAMIDASE"/>
    <property type="match status" value="1"/>
</dbReference>
<reference evidence="3" key="1">
    <citation type="submission" date="2021-07" db="EMBL/GenBank/DDBJ databases">
        <authorList>
            <person name="Durling M."/>
        </authorList>
    </citation>
    <scope>NUCLEOTIDE SEQUENCE</scope>
</reference>
<evidence type="ECO:0000259" key="2">
    <source>
        <dbReference type="Pfam" id="PF20434"/>
    </source>
</evidence>
<protein>
    <recommendedName>
        <fullName evidence="2">BD-FAE-like domain-containing protein</fullName>
    </recommendedName>
</protein>
<evidence type="ECO:0000256" key="1">
    <source>
        <dbReference type="ARBA" id="ARBA00022801"/>
    </source>
</evidence>
<dbReference type="OrthoDB" id="433474at2759"/>
<name>A0A9N9Q4A9_9HELO</name>
<organism evidence="3 4">
    <name type="scientific">Hymenoscyphus albidus</name>
    <dbReference type="NCBI Taxonomy" id="595503"/>
    <lineage>
        <taxon>Eukaryota</taxon>
        <taxon>Fungi</taxon>
        <taxon>Dikarya</taxon>
        <taxon>Ascomycota</taxon>
        <taxon>Pezizomycotina</taxon>
        <taxon>Leotiomycetes</taxon>
        <taxon>Helotiales</taxon>
        <taxon>Helotiaceae</taxon>
        <taxon>Hymenoscyphus</taxon>
    </lineage>
</organism>
<dbReference type="InterPro" id="IPR049492">
    <property type="entry name" value="BD-FAE-like_dom"/>
</dbReference>
<gene>
    <name evidence="3" type="ORF">HYALB_00011680</name>
</gene>
<feature type="domain" description="BD-FAE-like" evidence="2">
    <location>
        <begin position="57"/>
        <end position="214"/>
    </location>
</feature>
<dbReference type="Proteomes" id="UP000701801">
    <property type="component" value="Unassembled WGS sequence"/>
</dbReference>
<dbReference type="PANTHER" id="PTHR48081">
    <property type="entry name" value="AB HYDROLASE SUPERFAMILY PROTEIN C4A8.06C"/>
    <property type="match status" value="1"/>
</dbReference>
<dbReference type="InterPro" id="IPR029058">
    <property type="entry name" value="AB_hydrolase_fold"/>
</dbReference>
<dbReference type="Pfam" id="PF20434">
    <property type="entry name" value="BD-FAE"/>
    <property type="match status" value="1"/>
</dbReference>
<dbReference type="InterPro" id="IPR050300">
    <property type="entry name" value="GDXG_lipolytic_enzyme"/>
</dbReference>
<dbReference type="Gene3D" id="3.40.50.1820">
    <property type="entry name" value="alpha/beta hydrolase"/>
    <property type="match status" value="1"/>
</dbReference>
<comment type="caution">
    <text evidence="3">The sequence shown here is derived from an EMBL/GenBank/DDBJ whole genome shotgun (WGS) entry which is preliminary data.</text>
</comment>